<dbReference type="PANTHER" id="PTHR22642">
    <property type="entry name" value="IMIDAZOLONEPROPIONASE"/>
    <property type="match status" value="1"/>
</dbReference>
<dbReference type="Gene3D" id="2.30.40.10">
    <property type="entry name" value="Urease, subunit C, domain 1"/>
    <property type="match status" value="1"/>
</dbReference>
<protein>
    <submittedName>
        <fullName evidence="3">Amidohydrolase</fullName>
    </submittedName>
</protein>
<evidence type="ECO:0000256" key="1">
    <source>
        <dbReference type="SAM" id="SignalP"/>
    </source>
</evidence>
<dbReference type="SUPFAM" id="SSF51338">
    <property type="entry name" value="Composite domain of metallo-dependent hydrolases"/>
    <property type="match status" value="1"/>
</dbReference>
<feature type="domain" description="Amidohydrolase 3" evidence="2">
    <location>
        <begin position="69"/>
        <end position="543"/>
    </location>
</feature>
<keyword evidence="3" id="KW-0378">Hydrolase</keyword>
<reference evidence="3 4" key="1">
    <citation type="submission" date="2018-04" db="EMBL/GenBank/DDBJ databases">
        <title>Sphingobacterium cortibacter sp. nov.</title>
        <authorList>
            <person name="Li Y."/>
        </authorList>
    </citation>
    <scope>NUCLEOTIDE SEQUENCE [LARGE SCALE GENOMIC DNA]</scope>
    <source>
        <strain evidence="3 4">2c-3</strain>
    </source>
</reference>
<dbReference type="InterPro" id="IPR011059">
    <property type="entry name" value="Metal-dep_hydrolase_composite"/>
</dbReference>
<dbReference type="EMBL" id="QDKG01000001">
    <property type="protein sequence ID" value="PVH26052.1"/>
    <property type="molecule type" value="Genomic_DNA"/>
</dbReference>
<dbReference type="CDD" id="cd01300">
    <property type="entry name" value="YtcJ_like"/>
    <property type="match status" value="1"/>
</dbReference>
<dbReference type="PROSITE" id="PS51257">
    <property type="entry name" value="PROKAR_LIPOPROTEIN"/>
    <property type="match status" value="1"/>
</dbReference>
<sequence>MKSILAALGLLFLFVSCTTNHEVDLIVYNARVYTVDSAFTIAEAFAIRGGVFVEVGSSERLLQRYEAKETIDAQGAAIYPGFYDSHTHFLDFAASLDMTNLYGAASFDDVLQRLQAHHKAYPDRPWLVGAGWDQERWGDEPFTVRDSLDKYFPDIPVYLSRVDYQAASVNSKALEIAGIDTAFYVEGGLILTDSVGRLSGVLMDNAMSLVREHIPEVSDDQELRALTKAEQLLFSVGLTSIVDAGMNERDLEFLRNLYTSKKLNIRNYAMIEDNLRTVRRMIRSGYYDDGRLSIRSVKLTADGLLRTRSASLLAPYSDDSTTRGFLLQTPAELERTIKEIAATNFQLSTRAVGDSAARLILDLYGKYLGQNNTRRWRIEHAQVVNEFDFEKFDRFRVFPSLQPAHATSDMHWVRNRIGEERLHNAYALKRLADNYGMVAIGSGLPGENFNPINSFHAAVTRVDANGLPEGGFEIKNALTRREALMGMTIWAAQACFQETRRGNIQRGKDADFVILSQDIMTIPDGELPSVAVLRTVINGETVYQKKM</sequence>
<accession>A0A2T8HL51</accession>
<dbReference type="Gene3D" id="3.10.310.70">
    <property type="match status" value="1"/>
</dbReference>
<name>A0A2T8HL51_9SPHI</name>
<evidence type="ECO:0000313" key="3">
    <source>
        <dbReference type="EMBL" id="PVH26052.1"/>
    </source>
</evidence>
<feature type="signal peptide" evidence="1">
    <location>
        <begin position="1"/>
        <end position="21"/>
    </location>
</feature>
<dbReference type="InterPro" id="IPR032466">
    <property type="entry name" value="Metal_Hydrolase"/>
</dbReference>
<evidence type="ECO:0000313" key="4">
    <source>
        <dbReference type="Proteomes" id="UP000245627"/>
    </source>
</evidence>
<organism evidence="3 4">
    <name type="scientific">Sphingobacterium corticibacter</name>
    <dbReference type="NCBI Taxonomy" id="2171749"/>
    <lineage>
        <taxon>Bacteria</taxon>
        <taxon>Pseudomonadati</taxon>
        <taxon>Bacteroidota</taxon>
        <taxon>Sphingobacteriia</taxon>
        <taxon>Sphingobacteriales</taxon>
        <taxon>Sphingobacteriaceae</taxon>
        <taxon>Sphingobacterium</taxon>
    </lineage>
</organism>
<gene>
    <name evidence="3" type="ORF">DC487_00040</name>
</gene>
<dbReference type="GO" id="GO:0016810">
    <property type="term" value="F:hydrolase activity, acting on carbon-nitrogen (but not peptide) bonds"/>
    <property type="evidence" value="ECO:0007669"/>
    <property type="project" value="InterPro"/>
</dbReference>
<dbReference type="PANTHER" id="PTHR22642:SF2">
    <property type="entry name" value="PROTEIN LONG AFTER FAR-RED 3"/>
    <property type="match status" value="1"/>
</dbReference>
<dbReference type="SUPFAM" id="SSF51556">
    <property type="entry name" value="Metallo-dependent hydrolases"/>
    <property type="match status" value="1"/>
</dbReference>
<dbReference type="InterPro" id="IPR033932">
    <property type="entry name" value="YtcJ-like"/>
</dbReference>
<dbReference type="RefSeq" id="WP_116773898.1">
    <property type="nucleotide sequence ID" value="NZ_QDKG01000001.1"/>
</dbReference>
<comment type="caution">
    <text evidence="3">The sequence shown here is derived from an EMBL/GenBank/DDBJ whole genome shotgun (WGS) entry which is preliminary data.</text>
</comment>
<dbReference type="InterPro" id="IPR013108">
    <property type="entry name" value="Amidohydro_3"/>
</dbReference>
<dbReference type="AlphaFoldDB" id="A0A2T8HL51"/>
<keyword evidence="1" id="KW-0732">Signal</keyword>
<keyword evidence="4" id="KW-1185">Reference proteome</keyword>
<dbReference type="OrthoDB" id="9767366at2"/>
<proteinExistence type="predicted"/>
<dbReference type="Pfam" id="PF07969">
    <property type="entry name" value="Amidohydro_3"/>
    <property type="match status" value="1"/>
</dbReference>
<dbReference type="Gene3D" id="3.20.20.140">
    <property type="entry name" value="Metal-dependent hydrolases"/>
    <property type="match status" value="1"/>
</dbReference>
<evidence type="ECO:0000259" key="2">
    <source>
        <dbReference type="Pfam" id="PF07969"/>
    </source>
</evidence>
<feature type="chain" id="PRO_5015738409" evidence="1">
    <location>
        <begin position="22"/>
        <end position="547"/>
    </location>
</feature>
<dbReference type="Proteomes" id="UP000245627">
    <property type="component" value="Unassembled WGS sequence"/>
</dbReference>